<protein>
    <submittedName>
        <fullName evidence="10">(Mediterranean fruit fly) hypothetical protein</fullName>
    </submittedName>
</protein>
<proteinExistence type="predicted"/>
<keyword evidence="9" id="KW-0732">Signal</keyword>
<evidence type="ECO:0000313" key="11">
    <source>
        <dbReference type="Proteomes" id="UP000606786"/>
    </source>
</evidence>
<dbReference type="InterPro" id="IPR052192">
    <property type="entry name" value="Insect_Ionotropic_Sensory_Rcpt"/>
</dbReference>
<feature type="chain" id="PRO_5032733289" evidence="9">
    <location>
        <begin position="26"/>
        <end position="647"/>
    </location>
</feature>
<evidence type="ECO:0000256" key="2">
    <source>
        <dbReference type="ARBA" id="ARBA00022475"/>
    </source>
</evidence>
<keyword evidence="11" id="KW-1185">Reference proteome</keyword>
<evidence type="ECO:0000256" key="8">
    <source>
        <dbReference type="SAM" id="Phobius"/>
    </source>
</evidence>
<dbReference type="OrthoDB" id="6353409at2759"/>
<keyword evidence="2" id="KW-1003">Cell membrane</keyword>
<feature type="transmembrane region" description="Helical" evidence="8">
    <location>
        <begin position="309"/>
        <end position="329"/>
    </location>
</feature>
<reference evidence="10" key="1">
    <citation type="submission" date="2020-11" db="EMBL/GenBank/DDBJ databases">
        <authorList>
            <person name="Whitehead M."/>
        </authorList>
    </citation>
    <scope>NUCLEOTIDE SEQUENCE</scope>
    <source>
        <strain evidence="10">EGII</strain>
    </source>
</reference>
<evidence type="ECO:0000256" key="9">
    <source>
        <dbReference type="SAM" id="SignalP"/>
    </source>
</evidence>
<dbReference type="Gene3D" id="3.40.190.10">
    <property type="entry name" value="Periplasmic binding protein-like II"/>
    <property type="match status" value="1"/>
</dbReference>
<feature type="signal peptide" evidence="9">
    <location>
        <begin position="1"/>
        <end position="25"/>
    </location>
</feature>
<evidence type="ECO:0000256" key="7">
    <source>
        <dbReference type="ARBA" id="ARBA00023180"/>
    </source>
</evidence>
<organism evidence="10 11">
    <name type="scientific">Ceratitis capitata</name>
    <name type="common">Mediterranean fruit fly</name>
    <name type="synonym">Tephritis capitata</name>
    <dbReference type="NCBI Taxonomy" id="7213"/>
    <lineage>
        <taxon>Eukaryota</taxon>
        <taxon>Metazoa</taxon>
        <taxon>Ecdysozoa</taxon>
        <taxon>Arthropoda</taxon>
        <taxon>Hexapoda</taxon>
        <taxon>Insecta</taxon>
        <taxon>Pterygota</taxon>
        <taxon>Neoptera</taxon>
        <taxon>Endopterygota</taxon>
        <taxon>Diptera</taxon>
        <taxon>Brachycera</taxon>
        <taxon>Muscomorpha</taxon>
        <taxon>Tephritoidea</taxon>
        <taxon>Tephritidae</taxon>
        <taxon>Ceratitis</taxon>
        <taxon>Ceratitis</taxon>
    </lineage>
</organism>
<feature type="transmembrane region" description="Helical" evidence="8">
    <location>
        <begin position="397"/>
        <end position="415"/>
    </location>
</feature>
<keyword evidence="7" id="KW-0325">Glycoprotein</keyword>
<name>A0A811V182_CERCA</name>
<dbReference type="AlphaFoldDB" id="A0A811V182"/>
<comment type="caution">
    <text evidence="10">The sequence shown here is derived from an EMBL/GenBank/DDBJ whole genome shotgun (WGS) entry which is preliminary data.</text>
</comment>
<keyword evidence="5 8" id="KW-0472">Membrane</keyword>
<dbReference type="GO" id="GO:0005886">
    <property type="term" value="C:plasma membrane"/>
    <property type="evidence" value="ECO:0007669"/>
    <property type="project" value="UniProtKB-SubCell"/>
</dbReference>
<evidence type="ECO:0000256" key="4">
    <source>
        <dbReference type="ARBA" id="ARBA00022989"/>
    </source>
</evidence>
<evidence type="ECO:0000256" key="6">
    <source>
        <dbReference type="ARBA" id="ARBA00023170"/>
    </source>
</evidence>
<dbReference type="EMBL" id="CAJHJT010000034">
    <property type="protein sequence ID" value="CAD7004704.1"/>
    <property type="molecule type" value="Genomic_DNA"/>
</dbReference>
<comment type="subcellular location">
    <subcellularLocation>
        <location evidence="1">Cell membrane</location>
        <topology evidence="1">Multi-pass membrane protein</topology>
    </subcellularLocation>
</comment>
<keyword evidence="4 8" id="KW-1133">Transmembrane helix</keyword>
<evidence type="ECO:0000256" key="5">
    <source>
        <dbReference type="ARBA" id="ARBA00023136"/>
    </source>
</evidence>
<dbReference type="SUPFAM" id="SSF53850">
    <property type="entry name" value="Periplasmic binding protein-like II"/>
    <property type="match status" value="1"/>
</dbReference>
<evidence type="ECO:0000256" key="1">
    <source>
        <dbReference type="ARBA" id="ARBA00004651"/>
    </source>
</evidence>
<dbReference type="PANTHER" id="PTHR42643">
    <property type="entry name" value="IONOTROPIC RECEPTOR 20A-RELATED"/>
    <property type="match status" value="1"/>
</dbReference>
<feature type="transmembrane region" description="Helical" evidence="8">
    <location>
        <begin position="616"/>
        <end position="639"/>
    </location>
</feature>
<keyword evidence="3 8" id="KW-0812">Transmembrane</keyword>
<dbReference type="Proteomes" id="UP000606786">
    <property type="component" value="Unassembled WGS sequence"/>
</dbReference>
<evidence type="ECO:0000313" key="10">
    <source>
        <dbReference type="EMBL" id="CAD7004704.1"/>
    </source>
</evidence>
<gene>
    <name evidence="10" type="ORF">CCAP1982_LOCUS13097</name>
</gene>
<keyword evidence="6" id="KW-0675">Receptor</keyword>
<sequence length="647" mass="75866">MAKMLCPRTVRILVLVIAKVHFLKAVTCEHFNLPEPKHYEDLSQKVCEIAEQVDAHVNLIYSSHGNAKDDNLHDLGEELLHCMSRLPSYKLQFEEFKLELYRNYSTLSVFTLAGSDSTHLRRIIHMLNTKQPYKELQKYIFVWRNAREQDMQQLFKAIWDKQILNAIVVKGANSVYTFEPFTTTGFLVRQWLAGEPYFYDKLKNLHHFQLRISMFKDFLRAIPKSSSQLGYTGVDGLMASSIVSQLNATVQYVMPEDNENYGACLENGSYTGVLRDLLGGRTHVNFNAQFVLPCVAERIETLYPYFKRILYVVVPAAEMFPEYLIFVYAYKDSVWQIFVVFFFLVVAAFALLKWAIETLRNVEKMKDGRWYDLIELFWKVQLGVPINYFSSTHTLRLFLMAWILFNYVMTSIYFAKVESIFVHASYYPEIDRLDGLHALDVPIFGVQNIFTAVKPALKPQHWRAIERHAVHLPQQFSSFQYAVPIAVRKHWRVAYLLRGETARDLLAKTYDAERRRPRFHVVKEHMLAMPQTYLLPKGSPFRYKFQEFESRVLESGIFEYWTHNAPHKRVNGASPDLEEFRHELPNDLNFEAQEIDVADDKEKKVVLNMRILQGPFYMWAFGMGISFLGFLLEHAYCWWRRPSVFEL</sequence>
<evidence type="ECO:0000256" key="3">
    <source>
        <dbReference type="ARBA" id="ARBA00022692"/>
    </source>
</evidence>
<dbReference type="PANTHER" id="PTHR42643:SF31">
    <property type="entry name" value="IONOTROPIC RECEPTOR 68B-RELATED"/>
    <property type="match status" value="1"/>
</dbReference>
<accession>A0A811V182</accession>
<feature type="transmembrane region" description="Helical" evidence="8">
    <location>
        <begin position="335"/>
        <end position="356"/>
    </location>
</feature>